<evidence type="ECO:0000313" key="1">
    <source>
        <dbReference type="EMBL" id="GAA4758553.1"/>
    </source>
</evidence>
<name>A0ABP8ZKI8_9ACTN</name>
<keyword evidence="2" id="KW-1185">Reference proteome</keyword>
<comment type="caution">
    <text evidence="1">The sequence shown here is derived from an EMBL/GenBank/DDBJ whole genome shotgun (WGS) entry which is preliminary data.</text>
</comment>
<evidence type="ECO:0008006" key="3">
    <source>
        <dbReference type="Google" id="ProtNLM"/>
    </source>
</evidence>
<accession>A0ABP8ZKI8</accession>
<gene>
    <name evidence="1" type="ORF">GCM10023217_33820</name>
</gene>
<evidence type="ECO:0000313" key="2">
    <source>
        <dbReference type="Proteomes" id="UP001500822"/>
    </source>
</evidence>
<sequence length="68" mass="7595">MEVDERNQWNTGVFLVAARVNALVKRWQGMLETGETNRRPQATVEGRGSWRALQCEEHGLQAGGSTPI</sequence>
<proteinExistence type="predicted"/>
<organism evidence="1 2">
    <name type="scientific">Gordonia alkaliphila</name>
    <dbReference type="NCBI Taxonomy" id="1053547"/>
    <lineage>
        <taxon>Bacteria</taxon>
        <taxon>Bacillati</taxon>
        <taxon>Actinomycetota</taxon>
        <taxon>Actinomycetes</taxon>
        <taxon>Mycobacteriales</taxon>
        <taxon>Gordoniaceae</taxon>
        <taxon>Gordonia</taxon>
    </lineage>
</organism>
<dbReference type="EMBL" id="BAABIE010000024">
    <property type="protein sequence ID" value="GAA4758553.1"/>
    <property type="molecule type" value="Genomic_DNA"/>
</dbReference>
<protein>
    <recommendedName>
        <fullName evidence="3">Transposase</fullName>
    </recommendedName>
</protein>
<dbReference type="Proteomes" id="UP001500822">
    <property type="component" value="Unassembled WGS sequence"/>
</dbReference>
<reference evidence="2" key="1">
    <citation type="journal article" date="2019" name="Int. J. Syst. Evol. Microbiol.">
        <title>The Global Catalogue of Microorganisms (GCM) 10K type strain sequencing project: providing services to taxonomists for standard genome sequencing and annotation.</title>
        <authorList>
            <consortium name="The Broad Institute Genomics Platform"/>
            <consortium name="The Broad Institute Genome Sequencing Center for Infectious Disease"/>
            <person name="Wu L."/>
            <person name="Ma J."/>
        </authorList>
    </citation>
    <scope>NUCLEOTIDE SEQUENCE [LARGE SCALE GENOMIC DNA]</scope>
    <source>
        <strain evidence="2">JCM 18077</strain>
    </source>
</reference>